<comment type="caution">
    <text evidence="6">The sequence shown here is derived from an EMBL/GenBank/DDBJ whole genome shotgun (WGS) entry which is preliminary data.</text>
</comment>
<protein>
    <submittedName>
        <fullName evidence="6">GntR family transcriptional regulator</fullName>
    </submittedName>
</protein>
<keyword evidence="3" id="KW-0804">Transcription</keyword>
<feature type="domain" description="HTH gntR-type" evidence="5">
    <location>
        <begin position="39"/>
        <end position="106"/>
    </location>
</feature>
<organism evidence="6 7">
    <name type="scientific">Streptomyces phyllanthi</name>
    <dbReference type="NCBI Taxonomy" id="1803180"/>
    <lineage>
        <taxon>Bacteria</taxon>
        <taxon>Bacillati</taxon>
        <taxon>Actinomycetota</taxon>
        <taxon>Actinomycetes</taxon>
        <taxon>Kitasatosporales</taxon>
        <taxon>Streptomycetaceae</taxon>
        <taxon>Streptomyces</taxon>
    </lineage>
</organism>
<dbReference type="SMART" id="SM00895">
    <property type="entry name" value="FCD"/>
    <property type="match status" value="1"/>
</dbReference>
<dbReference type="GO" id="GO:0003677">
    <property type="term" value="F:DNA binding"/>
    <property type="evidence" value="ECO:0007669"/>
    <property type="project" value="UniProtKB-KW"/>
</dbReference>
<dbReference type="PANTHER" id="PTHR43537">
    <property type="entry name" value="TRANSCRIPTIONAL REGULATOR, GNTR FAMILY"/>
    <property type="match status" value="1"/>
</dbReference>
<evidence type="ECO:0000256" key="3">
    <source>
        <dbReference type="ARBA" id="ARBA00023163"/>
    </source>
</evidence>
<dbReference type="SUPFAM" id="SSF46785">
    <property type="entry name" value="Winged helix' DNA-binding domain"/>
    <property type="match status" value="1"/>
</dbReference>
<gene>
    <name evidence="6" type="ORF">FNH04_24190</name>
</gene>
<dbReference type="Proteomes" id="UP000326979">
    <property type="component" value="Unassembled WGS sequence"/>
</dbReference>
<evidence type="ECO:0000256" key="1">
    <source>
        <dbReference type="ARBA" id="ARBA00023015"/>
    </source>
</evidence>
<keyword evidence="1" id="KW-0805">Transcription regulation</keyword>
<dbReference type="Gene3D" id="1.10.10.10">
    <property type="entry name" value="Winged helix-like DNA-binding domain superfamily/Winged helix DNA-binding domain"/>
    <property type="match status" value="1"/>
</dbReference>
<evidence type="ECO:0000259" key="5">
    <source>
        <dbReference type="PROSITE" id="PS50949"/>
    </source>
</evidence>
<feature type="region of interest" description="Disordered" evidence="4">
    <location>
        <begin position="1"/>
        <end position="35"/>
    </location>
</feature>
<sequence>MYAHARRPAPCAVGPSLRHPTRSRERPRRSLVARTDGAQTRNQDLYLEIRRNLLRGSFPAGHRFKLSALCAELGVSVSVAREALTRLAEQGLVALEPNKGFSVPTFTDAEIDDVAFVRKEVESLAVRRSIEKGGIEWEAHVVAAHHQLSVTPNAALDEDPEANELWTSAHRAFHEACAAACGSPRLLAFRTQLYDQSEVIRQMAKLRRGKQRDVAGEHAEIAEAVVARQADRAVQLLHAHIERTRRSCLDAWGAAQT</sequence>
<dbReference type="OrthoDB" id="8664638at2"/>
<dbReference type="PROSITE" id="PS50949">
    <property type="entry name" value="HTH_GNTR"/>
    <property type="match status" value="1"/>
</dbReference>
<name>A0A5N8W6Z7_9ACTN</name>
<dbReference type="GO" id="GO:0003700">
    <property type="term" value="F:DNA-binding transcription factor activity"/>
    <property type="evidence" value="ECO:0007669"/>
    <property type="project" value="InterPro"/>
</dbReference>
<dbReference type="Pfam" id="PF00392">
    <property type="entry name" value="GntR"/>
    <property type="match status" value="1"/>
</dbReference>
<dbReference type="PANTHER" id="PTHR43537:SF5">
    <property type="entry name" value="UXU OPERON TRANSCRIPTIONAL REGULATOR"/>
    <property type="match status" value="1"/>
</dbReference>
<dbReference type="SUPFAM" id="SSF48008">
    <property type="entry name" value="GntR ligand-binding domain-like"/>
    <property type="match status" value="1"/>
</dbReference>
<dbReference type="InterPro" id="IPR036390">
    <property type="entry name" value="WH_DNA-bd_sf"/>
</dbReference>
<dbReference type="InterPro" id="IPR000524">
    <property type="entry name" value="Tscrpt_reg_HTH_GntR"/>
</dbReference>
<proteinExistence type="predicted"/>
<dbReference type="AlphaFoldDB" id="A0A5N8W6Z7"/>
<dbReference type="Gene3D" id="1.20.120.530">
    <property type="entry name" value="GntR ligand-binding domain-like"/>
    <property type="match status" value="1"/>
</dbReference>
<reference evidence="6 7" key="1">
    <citation type="submission" date="2019-07" db="EMBL/GenBank/DDBJ databases">
        <title>New species of Amycolatopsis and Streptomyces.</title>
        <authorList>
            <person name="Duangmal K."/>
            <person name="Teo W.F.A."/>
            <person name="Lipun K."/>
        </authorList>
    </citation>
    <scope>NUCLEOTIDE SEQUENCE [LARGE SCALE GENOMIC DNA]</scope>
    <source>
        <strain evidence="6 7">TISTR 2346</strain>
    </source>
</reference>
<evidence type="ECO:0000256" key="4">
    <source>
        <dbReference type="SAM" id="MobiDB-lite"/>
    </source>
</evidence>
<evidence type="ECO:0000313" key="6">
    <source>
        <dbReference type="EMBL" id="MPY42892.1"/>
    </source>
</evidence>
<dbReference type="InterPro" id="IPR008920">
    <property type="entry name" value="TF_FadR/GntR_C"/>
</dbReference>
<dbReference type="EMBL" id="VJZE01000183">
    <property type="protein sequence ID" value="MPY42892.1"/>
    <property type="molecule type" value="Genomic_DNA"/>
</dbReference>
<dbReference type="InterPro" id="IPR036388">
    <property type="entry name" value="WH-like_DNA-bd_sf"/>
</dbReference>
<evidence type="ECO:0000256" key="2">
    <source>
        <dbReference type="ARBA" id="ARBA00023125"/>
    </source>
</evidence>
<keyword evidence="7" id="KW-1185">Reference proteome</keyword>
<evidence type="ECO:0000313" key="7">
    <source>
        <dbReference type="Proteomes" id="UP000326979"/>
    </source>
</evidence>
<accession>A0A5N8W6Z7</accession>
<dbReference type="SMART" id="SM00345">
    <property type="entry name" value="HTH_GNTR"/>
    <property type="match status" value="1"/>
</dbReference>
<keyword evidence="2" id="KW-0238">DNA-binding</keyword>
<dbReference type="Pfam" id="PF07729">
    <property type="entry name" value="FCD"/>
    <property type="match status" value="1"/>
</dbReference>
<feature type="compositionally biased region" description="Basic residues" evidence="4">
    <location>
        <begin position="19"/>
        <end position="31"/>
    </location>
</feature>
<dbReference type="InterPro" id="IPR011711">
    <property type="entry name" value="GntR_C"/>
</dbReference>